<feature type="region of interest" description="Disordered" evidence="1">
    <location>
        <begin position="29"/>
        <end position="56"/>
    </location>
</feature>
<feature type="region of interest" description="Disordered" evidence="1">
    <location>
        <begin position="264"/>
        <end position="294"/>
    </location>
</feature>
<dbReference type="PROSITE" id="PS50004">
    <property type="entry name" value="C2"/>
    <property type="match status" value="1"/>
</dbReference>
<feature type="compositionally biased region" description="Low complexity" evidence="1">
    <location>
        <begin position="200"/>
        <end position="227"/>
    </location>
</feature>
<feature type="domain" description="C2" evidence="2">
    <location>
        <begin position="1"/>
        <end position="105"/>
    </location>
</feature>
<sequence>MMEIRCQGANLTRFFTALGSLGTQSPWAEVEQDGQPVGRTQPHKGGDRNPRWDDPPFVIDPARGHLILRVFVPGAGVLGQGNILCGEGVADLRDLQQEPSPHMVALQKKGEATGFLSFAWHITAQDPKIFAHAAARSAAVEGNGGYPAALPQTPYPQPCGREQVRQELPPAQHSNHQQEHIPKREQLQQQGHQRHHDQLQRQQQQQPQAAADQQNTRHIQYQQQQQQHDPRHHQQQQQQQKQQQQQQQQQQQVQQRQQQQQQVQQRQYPLQPEQSLQQPQQKLPHAVPAASSAPTMETSWLQLRLFLFYCC</sequence>
<evidence type="ECO:0000313" key="3">
    <source>
        <dbReference type="EMBL" id="CAE8733967.1"/>
    </source>
</evidence>
<feature type="compositionally biased region" description="Low complexity" evidence="1">
    <location>
        <begin position="264"/>
        <end position="284"/>
    </location>
</feature>
<gene>
    <name evidence="3" type="ORF">PGLA2088_LOCUS47077</name>
</gene>
<feature type="region of interest" description="Disordered" evidence="1">
    <location>
        <begin position="170"/>
        <end position="242"/>
    </location>
</feature>
<reference evidence="3" key="1">
    <citation type="submission" date="2021-02" db="EMBL/GenBank/DDBJ databases">
        <authorList>
            <person name="Dougan E. K."/>
            <person name="Rhodes N."/>
            <person name="Thang M."/>
            <person name="Chan C."/>
        </authorList>
    </citation>
    <scope>NUCLEOTIDE SEQUENCE</scope>
</reference>
<name>A0A813LMY5_POLGL</name>
<dbReference type="Proteomes" id="UP000626109">
    <property type="component" value="Unassembled WGS sequence"/>
</dbReference>
<dbReference type="AlphaFoldDB" id="A0A813LMY5"/>
<evidence type="ECO:0000256" key="1">
    <source>
        <dbReference type="SAM" id="MobiDB-lite"/>
    </source>
</evidence>
<evidence type="ECO:0000259" key="2">
    <source>
        <dbReference type="PROSITE" id="PS50004"/>
    </source>
</evidence>
<dbReference type="InterPro" id="IPR000008">
    <property type="entry name" value="C2_dom"/>
</dbReference>
<evidence type="ECO:0000313" key="4">
    <source>
        <dbReference type="Proteomes" id="UP000626109"/>
    </source>
</evidence>
<dbReference type="InterPro" id="IPR035892">
    <property type="entry name" value="C2_domain_sf"/>
</dbReference>
<protein>
    <recommendedName>
        <fullName evidence="2">C2 domain-containing protein</fullName>
    </recommendedName>
</protein>
<comment type="caution">
    <text evidence="3">The sequence shown here is derived from an EMBL/GenBank/DDBJ whole genome shotgun (WGS) entry which is preliminary data.</text>
</comment>
<feature type="compositionally biased region" description="Basic and acidic residues" evidence="1">
    <location>
        <begin position="44"/>
        <end position="54"/>
    </location>
</feature>
<proteinExistence type="predicted"/>
<organism evidence="3 4">
    <name type="scientific">Polarella glacialis</name>
    <name type="common">Dinoflagellate</name>
    <dbReference type="NCBI Taxonomy" id="89957"/>
    <lineage>
        <taxon>Eukaryota</taxon>
        <taxon>Sar</taxon>
        <taxon>Alveolata</taxon>
        <taxon>Dinophyceae</taxon>
        <taxon>Suessiales</taxon>
        <taxon>Suessiaceae</taxon>
        <taxon>Polarella</taxon>
    </lineage>
</organism>
<feature type="compositionally biased region" description="Basic and acidic residues" evidence="1">
    <location>
        <begin position="176"/>
        <end position="186"/>
    </location>
</feature>
<dbReference type="SUPFAM" id="SSF49562">
    <property type="entry name" value="C2 domain (Calcium/lipid-binding domain, CaLB)"/>
    <property type="match status" value="1"/>
</dbReference>
<accession>A0A813LMY5</accession>
<dbReference type="EMBL" id="CAJNNW010036400">
    <property type="protein sequence ID" value="CAE8733967.1"/>
    <property type="molecule type" value="Genomic_DNA"/>
</dbReference>